<dbReference type="EMBL" id="CP047020">
    <property type="protein sequence ID" value="QHA09004.1"/>
    <property type="molecule type" value="Genomic_DNA"/>
</dbReference>
<dbReference type="RefSeq" id="WP_158928969.1">
    <property type="nucleotide sequence ID" value="NZ_CP047020.1"/>
</dbReference>
<protein>
    <submittedName>
        <fullName evidence="1">Uncharacterized protein</fullName>
    </submittedName>
</protein>
<gene>
    <name evidence="1" type="ORF">GQF42_42435</name>
</gene>
<reference evidence="1 2" key="1">
    <citation type="submission" date="2019-12" db="EMBL/GenBank/DDBJ databases">
        <title>Streptomyces sp. strain T44 isolated from rhizosphere soil of Broussonetia papyrifera.</title>
        <authorList>
            <person name="Mo P."/>
        </authorList>
    </citation>
    <scope>NUCLEOTIDE SEQUENCE [LARGE SCALE GENOMIC DNA]</scope>
    <source>
        <strain evidence="1 2">T44</strain>
    </source>
</reference>
<keyword evidence="2" id="KW-1185">Reference proteome</keyword>
<dbReference type="AlphaFoldDB" id="A0A6I6NC71"/>
<proteinExistence type="predicted"/>
<name>A0A6I6NC71_9ACTN</name>
<evidence type="ECO:0000313" key="1">
    <source>
        <dbReference type="EMBL" id="QHA09004.1"/>
    </source>
</evidence>
<dbReference type="KEGG" id="sbro:GQF42_42435"/>
<dbReference type="Proteomes" id="UP000436138">
    <property type="component" value="Chromosome"/>
</dbReference>
<sequence length="47" mass="5307">MPLTTRRRPKPVTLAHDAAAATGTQARRRLGLRLACGLTRMRNAHRW</sequence>
<organism evidence="1 2">
    <name type="scientific">Streptomyces broussonetiae</name>
    <dbReference type="NCBI Taxonomy" id="2686304"/>
    <lineage>
        <taxon>Bacteria</taxon>
        <taxon>Bacillati</taxon>
        <taxon>Actinomycetota</taxon>
        <taxon>Actinomycetes</taxon>
        <taxon>Kitasatosporales</taxon>
        <taxon>Streptomycetaceae</taxon>
        <taxon>Streptomyces</taxon>
    </lineage>
</organism>
<accession>A0A6I6NC71</accession>
<evidence type="ECO:0000313" key="2">
    <source>
        <dbReference type="Proteomes" id="UP000436138"/>
    </source>
</evidence>